<accession>A0A395GMU2</accession>
<dbReference type="GeneID" id="37225294"/>
<protein>
    <submittedName>
        <fullName evidence="1">Uncharacterized protein</fullName>
    </submittedName>
</protein>
<name>A0A395GMU2_9EURO</name>
<evidence type="ECO:0000313" key="2">
    <source>
        <dbReference type="Proteomes" id="UP000249402"/>
    </source>
</evidence>
<keyword evidence="2" id="KW-1185">Reference proteome</keyword>
<gene>
    <name evidence="1" type="ORF">BO80DRAFT_429261</name>
</gene>
<evidence type="ECO:0000313" key="1">
    <source>
        <dbReference type="EMBL" id="RAK96278.1"/>
    </source>
</evidence>
<proteinExistence type="predicted"/>
<organism evidence="1 2">
    <name type="scientific">Aspergillus ibericus CBS 121593</name>
    <dbReference type="NCBI Taxonomy" id="1448316"/>
    <lineage>
        <taxon>Eukaryota</taxon>
        <taxon>Fungi</taxon>
        <taxon>Dikarya</taxon>
        <taxon>Ascomycota</taxon>
        <taxon>Pezizomycotina</taxon>
        <taxon>Eurotiomycetes</taxon>
        <taxon>Eurotiomycetidae</taxon>
        <taxon>Eurotiales</taxon>
        <taxon>Aspergillaceae</taxon>
        <taxon>Aspergillus</taxon>
        <taxon>Aspergillus subgen. Circumdati</taxon>
    </lineage>
</organism>
<reference evidence="1 2" key="1">
    <citation type="submission" date="2018-02" db="EMBL/GenBank/DDBJ databases">
        <title>The genomes of Aspergillus section Nigri reveals drivers in fungal speciation.</title>
        <authorList>
            <consortium name="DOE Joint Genome Institute"/>
            <person name="Vesth T.C."/>
            <person name="Nybo J."/>
            <person name="Theobald S."/>
            <person name="Brandl J."/>
            <person name="Frisvad J.C."/>
            <person name="Nielsen K.F."/>
            <person name="Lyhne E.K."/>
            <person name="Kogle M.E."/>
            <person name="Kuo A."/>
            <person name="Riley R."/>
            <person name="Clum A."/>
            <person name="Nolan M."/>
            <person name="Lipzen A."/>
            <person name="Salamov A."/>
            <person name="Henrissat B."/>
            <person name="Wiebenga A."/>
            <person name="De vries R.P."/>
            <person name="Grigoriev I.V."/>
            <person name="Mortensen U.H."/>
            <person name="Andersen M.R."/>
            <person name="Baker S.E."/>
        </authorList>
    </citation>
    <scope>NUCLEOTIDE SEQUENCE [LARGE SCALE GENOMIC DNA]</scope>
    <source>
        <strain evidence="1 2">CBS 121593</strain>
    </source>
</reference>
<dbReference type="EMBL" id="KZ824478">
    <property type="protein sequence ID" value="RAK96278.1"/>
    <property type="molecule type" value="Genomic_DNA"/>
</dbReference>
<sequence length="66" mass="7430">MAYLLSSTAARHALELFLCRTQIAPFKGSAPSSTWDRPVQAVYYPLRCLPPSCMGEIWCSISRRHS</sequence>
<dbReference type="Proteomes" id="UP000249402">
    <property type="component" value="Unassembled WGS sequence"/>
</dbReference>
<dbReference type="VEuPathDB" id="FungiDB:BO80DRAFT_429261"/>
<dbReference type="AlphaFoldDB" id="A0A395GMU2"/>
<dbReference type="RefSeq" id="XP_025570606.1">
    <property type="nucleotide sequence ID" value="XM_025720429.1"/>
</dbReference>